<proteinExistence type="predicted"/>
<gene>
    <name evidence="2" type="ORF">FHT01_000788</name>
</gene>
<dbReference type="Proteomes" id="UP000788153">
    <property type="component" value="Unassembled WGS sequence"/>
</dbReference>
<keyword evidence="3" id="KW-1185">Reference proteome</keyword>
<dbReference type="EMBL" id="JAASQP010000001">
    <property type="protein sequence ID" value="NIJ23246.1"/>
    <property type="molecule type" value="Genomic_DNA"/>
</dbReference>
<dbReference type="RefSeq" id="WP_140048392.1">
    <property type="nucleotide sequence ID" value="NZ_BAAAEV010000001.1"/>
</dbReference>
<dbReference type="Gene3D" id="2.40.10.220">
    <property type="entry name" value="predicted glycosyltransferase like domains"/>
    <property type="match status" value="1"/>
</dbReference>
<organism evidence="2 3">
    <name type="scientific">Sphingomonas japonica</name>
    <dbReference type="NCBI Taxonomy" id="511662"/>
    <lineage>
        <taxon>Bacteria</taxon>
        <taxon>Pseudomonadati</taxon>
        <taxon>Pseudomonadota</taxon>
        <taxon>Alphaproteobacteria</taxon>
        <taxon>Sphingomonadales</taxon>
        <taxon>Sphingomonadaceae</taxon>
        <taxon>Sphingomonas</taxon>
    </lineage>
</organism>
<dbReference type="SUPFAM" id="SSF141371">
    <property type="entry name" value="PilZ domain-like"/>
    <property type="match status" value="1"/>
</dbReference>
<reference evidence="2 3" key="1">
    <citation type="submission" date="2020-03" db="EMBL/GenBank/DDBJ databases">
        <title>Genomic Encyclopedia of Type Strains, Phase IV (KMG-IV): sequencing the most valuable type-strain genomes for metagenomic binning, comparative biology and taxonomic classification.</title>
        <authorList>
            <person name="Goeker M."/>
        </authorList>
    </citation>
    <scope>NUCLEOTIDE SEQUENCE [LARGE SCALE GENOMIC DNA]</scope>
    <source>
        <strain evidence="2 3">DSM 22753</strain>
    </source>
</reference>
<evidence type="ECO:0000313" key="3">
    <source>
        <dbReference type="Proteomes" id="UP000788153"/>
    </source>
</evidence>
<evidence type="ECO:0000313" key="2">
    <source>
        <dbReference type="EMBL" id="NIJ23246.1"/>
    </source>
</evidence>
<protein>
    <recommendedName>
        <fullName evidence="1">PilZ domain-containing protein</fullName>
    </recommendedName>
</protein>
<sequence>MASRATQYRPVAPAQADARRAPRHRVVVTRASVRRHGAAAVEAVLDDLSIYGCRVSVAELDPVGERLWLRFEGGMPVAATVIWATDGRMGCRFDQPIARQLARALTLAFD</sequence>
<dbReference type="InterPro" id="IPR009875">
    <property type="entry name" value="PilZ_domain"/>
</dbReference>
<dbReference type="Pfam" id="PF07238">
    <property type="entry name" value="PilZ"/>
    <property type="match status" value="1"/>
</dbReference>
<comment type="caution">
    <text evidence="2">The sequence shown here is derived from an EMBL/GenBank/DDBJ whole genome shotgun (WGS) entry which is preliminary data.</text>
</comment>
<feature type="domain" description="PilZ" evidence="1">
    <location>
        <begin position="19"/>
        <end position="103"/>
    </location>
</feature>
<accession>A0ABX0U1M7</accession>
<evidence type="ECO:0000259" key="1">
    <source>
        <dbReference type="Pfam" id="PF07238"/>
    </source>
</evidence>
<name>A0ABX0U1M7_9SPHN</name>